<dbReference type="PANTHER" id="PTHR34183">
    <property type="entry name" value="ENDOLYTIC PEPTIDOGLYCAN TRANSGLYCOSYLASE RLPA"/>
    <property type="match status" value="1"/>
</dbReference>
<evidence type="ECO:0000313" key="7">
    <source>
        <dbReference type="Proteomes" id="UP000053372"/>
    </source>
</evidence>
<dbReference type="Proteomes" id="UP000053372">
    <property type="component" value="Unassembled WGS sequence"/>
</dbReference>
<evidence type="ECO:0000256" key="4">
    <source>
        <dbReference type="RuleBase" id="RU003495"/>
    </source>
</evidence>
<dbReference type="NCBIfam" id="TIGR00413">
    <property type="entry name" value="rlpA"/>
    <property type="match status" value="1"/>
</dbReference>
<dbReference type="Pfam" id="PF03330">
    <property type="entry name" value="DPBB_1"/>
    <property type="match status" value="1"/>
</dbReference>
<comment type="similarity">
    <text evidence="3 4">Belongs to the RlpA family.</text>
</comment>
<proteinExistence type="inferred from homology"/>
<dbReference type="InterPro" id="IPR012997">
    <property type="entry name" value="RplA"/>
</dbReference>
<dbReference type="EMBL" id="LMTZ01000140">
    <property type="protein sequence ID" value="KST63376.1"/>
    <property type="molecule type" value="Genomic_DNA"/>
</dbReference>
<keyword evidence="1 3" id="KW-0456">Lyase</keyword>
<protein>
    <recommendedName>
        <fullName evidence="3">Probable endolytic peptidoglycan transglycosylase RlpA</fullName>
        <ecNumber evidence="3">4.2.2.-</ecNumber>
    </recommendedName>
</protein>
<name>A0A0V7ZFQ9_9CYAN</name>
<evidence type="ECO:0000256" key="1">
    <source>
        <dbReference type="ARBA" id="ARBA00023239"/>
    </source>
</evidence>
<feature type="domain" description="RlpA-like protein double-psi beta-barrel" evidence="5">
    <location>
        <begin position="225"/>
        <end position="309"/>
    </location>
</feature>
<dbReference type="HAMAP" id="MF_02071">
    <property type="entry name" value="RlpA"/>
    <property type="match status" value="1"/>
</dbReference>
<organism evidence="6 7">
    <name type="scientific">Mastigocoleus testarum BC008</name>
    <dbReference type="NCBI Taxonomy" id="371196"/>
    <lineage>
        <taxon>Bacteria</taxon>
        <taxon>Bacillati</taxon>
        <taxon>Cyanobacteriota</taxon>
        <taxon>Cyanophyceae</taxon>
        <taxon>Nostocales</taxon>
        <taxon>Hapalosiphonaceae</taxon>
        <taxon>Mastigocoleus</taxon>
    </lineage>
</organism>
<dbReference type="CDD" id="cd22268">
    <property type="entry name" value="DPBB_RlpA-like"/>
    <property type="match status" value="1"/>
</dbReference>
<accession>A0A0V7ZFQ9</accession>
<dbReference type="InterPro" id="IPR034718">
    <property type="entry name" value="RlpA"/>
</dbReference>
<evidence type="ECO:0000256" key="2">
    <source>
        <dbReference type="ARBA" id="ARBA00023316"/>
    </source>
</evidence>
<keyword evidence="7" id="KW-1185">Reference proteome</keyword>
<comment type="function">
    <text evidence="3">Lytic transglycosylase with a strong preference for naked glycan strands that lack stem peptides.</text>
</comment>
<dbReference type="SUPFAM" id="SSF50685">
    <property type="entry name" value="Barwin-like endoglucanases"/>
    <property type="match status" value="1"/>
</dbReference>
<dbReference type="AlphaFoldDB" id="A0A0V7ZFQ9"/>
<sequence length="346" mass="39194">MDWKNEKLVNSLSTPKSERKITYRSTKFCSSSQNLFPKSPQIQTKSSFPVSLQSIKTRFLQQDFLSSGVMQSSSGWLGQALQNIFYITSNTKNNLQSMSSAVLIIRRGKEKYEVWLKNHLIANLPNKSQANLMQLRLKKLLESSSFHASKLRPAFINGTPALMVGNRFLFGINQEISRKNHRNPDLLAIEWINNLRSALHTPRLSLTEAQVTMHNLKASQERLSGFASWYGDYFHGRLTANGERYNQNEFTVAHKTLPFNTFLRVTNTQTGKTVVVRVNDRGPYIPPRSLDLSRIAARCIGSEKAGVVPYTAVIMKPEQIQLNLKKITQARKNRKSSASVVTISSF</sequence>
<dbReference type="GO" id="GO:0000270">
    <property type="term" value="P:peptidoglycan metabolic process"/>
    <property type="evidence" value="ECO:0007669"/>
    <property type="project" value="UniProtKB-UniRule"/>
</dbReference>
<evidence type="ECO:0000259" key="5">
    <source>
        <dbReference type="Pfam" id="PF03330"/>
    </source>
</evidence>
<reference evidence="6 7" key="1">
    <citation type="journal article" date="2015" name="Genome Announc.">
        <title>Draft Genome of the Euendolithic (true boring) Cyanobacterium Mastigocoleus testarum strain BC008.</title>
        <authorList>
            <person name="Guida B.S."/>
            <person name="Garcia-Pichel F."/>
        </authorList>
    </citation>
    <scope>NUCLEOTIDE SEQUENCE [LARGE SCALE GENOMIC DNA]</scope>
    <source>
        <strain evidence="6 7">BC008</strain>
    </source>
</reference>
<evidence type="ECO:0000256" key="3">
    <source>
        <dbReference type="HAMAP-Rule" id="MF_02071"/>
    </source>
</evidence>
<dbReference type="PANTHER" id="PTHR34183:SF1">
    <property type="entry name" value="ENDOLYTIC PEPTIDOGLYCAN TRANSGLYCOSYLASE RLPA"/>
    <property type="match status" value="1"/>
</dbReference>
<dbReference type="EC" id="4.2.2.-" evidence="3"/>
<comment type="caution">
    <text evidence="6">The sequence shown here is derived from an EMBL/GenBank/DDBJ whole genome shotgun (WGS) entry which is preliminary data.</text>
</comment>
<dbReference type="GO" id="GO:0071555">
    <property type="term" value="P:cell wall organization"/>
    <property type="evidence" value="ECO:0007669"/>
    <property type="project" value="UniProtKB-KW"/>
</dbReference>
<evidence type="ECO:0000313" key="6">
    <source>
        <dbReference type="EMBL" id="KST63376.1"/>
    </source>
</evidence>
<dbReference type="GO" id="GO:0008932">
    <property type="term" value="F:lytic endotransglycosylase activity"/>
    <property type="evidence" value="ECO:0007669"/>
    <property type="project" value="UniProtKB-UniRule"/>
</dbReference>
<dbReference type="InterPro" id="IPR009009">
    <property type="entry name" value="RlpA-like_DPBB"/>
</dbReference>
<gene>
    <name evidence="3" type="primary">rlpA</name>
    <name evidence="6" type="ORF">BC008_38780</name>
</gene>
<dbReference type="InterPro" id="IPR036908">
    <property type="entry name" value="RlpA-like_sf"/>
</dbReference>
<keyword evidence="2 3" id="KW-0961">Cell wall biogenesis/degradation</keyword>
<dbReference type="Gene3D" id="2.40.40.10">
    <property type="entry name" value="RlpA-like domain"/>
    <property type="match status" value="1"/>
</dbReference>